<evidence type="ECO:0000313" key="2">
    <source>
        <dbReference type="EMBL" id="OCF58251.1"/>
    </source>
</evidence>
<evidence type="ECO:0000313" key="3">
    <source>
        <dbReference type="Proteomes" id="UP000092583"/>
    </source>
</evidence>
<dbReference type="EMBL" id="KI669462">
    <property type="protein sequence ID" value="OCF58251.1"/>
    <property type="molecule type" value="Genomic_DNA"/>
</dbReference>
<dbReference type="Proteomes" id="UP000092583">
    <property type="component" value="Unassembled WGS sequence"/>
</dbReference>
<feature type="compositionally biased region" description="Polar residues" evidence="1">
    <location>
        <begin position="397"/>
        <end position="417"/>
    </location>
</feature>
<name>A0A1B9IRT5_9TREE</name>
<dbReference type="AlphaFoldDB" id="A0A1B9IRT5"/>
<feature type="compositionally biased region" description="Low complexity" evidence="1">
    <location>
        <begin position="272"/>
        <end position="303"/>
    </location>
</feature>
<keyword evidence="3" id="KW-1185">Reference proteome</keyword>
<reference evidence="2 3" key="1">
    <citation type="submission" date="2013-07" db="EMBL/GenBank/DDBJ databases">
        <title>The Genome Sequence of Kwoniella mangroviensis CBS10435.</title>
        <authorList>
            <consortium name="The Broad Institute Genome Sequencing Platform"/>
            <person name="Cuomo C."/>
            <person name="Litvintseva A."/>
            <person name="Chen Y."/>
            <person name="Heitman J."/>
            <person name="Sun S."/>
            <person name="Springer D."/>
            <person name="Dromer F."/>
            <person name="Young S.K."/>
            <person name="Zeng Q."/>
            <person name="Gargeya S."/>
            <person name="Fitzgerald M."/>
            <person name="Abouelleil A."/>
            <person name="Alvarado L."/>
            <person name="Berlin A.M."/>
            <person name="Chapman S.B."/>
            <person name="Dewar J."/>
            <person name="Goldberg J."/>
            <person name="Griggs A."/>
            <person name="Gujja S."/>
            <person name="Hansen M."/>
            <person name="Howarth C."/>
            <person name="Imamovic A."/>
            <person name="Larimer J."/>
            <person name="McCowan C."/>
            <person name="Murphy C."/>
            <person name="Pearson M."/>
            <person name="Priest M."/>
            <person name="Roberts A."/>
            <person name="Saif S."/>
            <person name="Shea T."/>
            <person name="Sykes S."/>
            <person name="Wortman J."/>
            <person name="Nusbaum C."/>
            <person name="Birren B."/>
        </authorList>
    </citation>
    <scope>NUCLEOTIDE SEQUENCE [LARGE SCALE GENOMIC DNA]</scope>
    <source>
        <strain evidence="2 3">CBS 10435</strain>
    </source>
</reference>
<feature type="region of interest" description="Disordered" evidence="1">
    <location>
        <begin position="397"/>
        <end position="424"/>
    </location>
</feature>
<accession>A0A1B9IRT5</accession>
<feature type="region of interest" description="Disordered" evidence="1">
    <location>
        <begin position="272"/>
        <end position="321"/>
    </location>
</feature>
<dbReference type="OrthoDB" id="10512111at2759"/>
<feature type="compositionally biased region" description="Polar residues" evidence="1">
    <location>
        <begin position="304"/>
        <end position="321"/>
    </location>
</feature>
<reference evidence="3" key="2">
    <citation type="submission" date="2013-12" db="EMBL/GenBank/DDBJ databases">
        <title>Evolution of pathogenesis and genome organization in the Tremellales.</title>
        <authorList>
            <person name="Cuomo C."/>
            <person name="Litvintseva A."/>
            <person name="Heitman J."/>
            <person name="Chen Y."/>
            <person name="Sun S."/>
            <person name="Springer D."/>
            <person name="Dromer F."/>
            <person name="Young S."/>
            <person name="Zeng Q."/>
            <person name="Chapman S."/>
            <person name="Gujja S."/>
            <person name="Saif S."/>
            <person name="Birren B."/>
        </authorList>
    </citation>
    <scope>NUCLEOTIDE SEQUENCE [LARGE SCALE GENOMIC DNA]</scope>
    <source>
        <strain evidence="3">CBS 10435</strain>
    </source>
</reference>
<feature type="compositionally biased region" description="Low complexity" evidence="1">
    <location>
        <begin position="344"/>
        <end position="364"/>
    </location>
</feature>
<protein>
    <submittedName>
        <fullName evidence="2">Uncharacterized protein</fullName>
    </submittedName>
</protein>
<sequence length="469" mass="50005">MQPINEEDDEEDDIPLSSLTPTRRLRVQLGMVFKMTVDTNNEQFPYEILTTIAKCLLFYFDDLLFPRISKLVFTAKHGTMGRIGSLSTCLNDVLVPYFTVMDEDGEVVNIHEARAFCIPPKLSKSRISYGKAECPRGEDCTLQSHPEGCEKAEMRYRLTEILVGSAILTHTTSTIPLEDSSNGDDSRRSDQNVIIVERTDQTGLTYHQMYEEMIEDVKKSTNTNSPFSPGIMQFLHSVAVNGGVMTGFGPNGPVVTPIGGFMNNGGNGNSNVDGSVYNNNGNNNNNGYTTASSTSNGNTPANTASHSSTPDAPASIHQNPSFIPGGAGLSFGLPNFTSMLNGSNNNANNANTSNDNGTNSGVNTAGSHQNMANGNSAIPVNMSSMFNAFTSLPLNSSGPANGTGTASNSAGGNTGHRSQPGIPNISFAPVPTEITPQDSAKTPSKANIRFVIREAAERQPVCEACGELI</sequence>
<organism evidence="2 3">
    <name type="scientific">Kwoniella mangroviensis CBS 10435</name>
    <dbReference type="NCBI Taxonomy" id="1331196"/>
    <lineage>
        <taxon>Eukaryota</taxon>
        <taxon>Fungi</taxon>
        <taxon>Dikarya</taxon>
        <taxon>Basidiomycota</taxon>
        <taxon>Agaricomycotina</taxon>
        <taxon>Tremellomycetes</taxon>
        <taxon>Tremellales</taxon>
        <taxon>Cryptococcaceae</taxon>
        <taxon>Kwoniella</taxon>
    </lineage>
</organism>
<proteinExistence type="predicted"/>
<evidence type="ECO:0000256" key="1">
    <source>
        <dbReference type="SAM" id="MobiDB-lite"/>
    </source>
</evidence>
<feature type="region of interest" description="Disordered" evidence="1">
    <location>
        <begin position="344"/>
        <end position="366"/>
    </location>
</feature>
<gene>
    <name evidence="2" type="ORF">L486_04281</name>
</gene>